<keyword evidence="5 10" id="KW-0347">Helicase</keyword>
<dbReference type="InterPro" id="IPR049035">
    <property type="entry name" value="ADDB_N"/>
</dbReference>
<gene>
    <name evidence="10" type="primary">rexB</name>
    <name evidence="13" type="ORF">FC69_GL000976</name>
</gene>
<protein>
    <recommendedName>
        <fullName evidence="10">ATP-dependent helicase/deoxyribonuclease subunit B</fullName>
        <ecNumber evidence="10">3.1.-.-</ecNumber>
    </recommendedName>
    <alternativeName>
        <fullName evidence="10">ATP-dependent helicase/nuclease subunit RexB</fullName>
    </alternativeName>
</protein>
<dbReference type="STRING" id="1423747.FC69_GL000976"/>
<proteinExistence type="inferred from homology"/>
<evidence type="ECO:0000256" key="1">
    <source>
        <dbReference type="ARBA" id="ARBA00022722"/>
    </source>
</evidence>
<comment type="function">
    <text evidence="10">The heterodimer acts as both an ATP-dependent DNA helicase and an ATP-dependent, dual-direction single-stranded exonuclease. Recognizes the chi site generating a DNA molecule suitable for the initiation of homologous recombination. This subunit has 5' -&gt; 3' nuclease activity but not helicase activity.</text>
</comment>
<dbReference type="Pfam" id="PF12705">
    <property type="entry name" value="PDDEXK_1"/>
    <property type="match status" value="1"/>
</dbReference>
<dbReference type="Pfam" id="PF21445">
    <property type="entry name" value="ADDB_N"/>
    <property type="match status" value="1"/>
</dbReference>
<dbReference type="GO" id="GO:0008409">
    <property type="term" value="F:5'-3' exonuclease activity"/>
    <property type="evidence" value="ECO:0007669"/>
    <property type="project" value="UniProtKB-UniRule"/>
</dbReference>
<keyword evidence="2 10" id="KW-0547">Nucleotide-binding</keyword>
<dbReference type="InterPro" id="IPR027417">
    <property type="entry name" value="P-loop_NTPase"/>
</dbReference>
<dbReference type="PANTHER" id="PTHR30591:SF1">
    <property type="entry name" value="RECBCD ENZYME SUBUNIT RECC"/>
    <property type="match status" value="1"/>
</dbReference>
<dbReference type="RefSeq" id="WP_056949997.1">
    <property type="nucleotide sequence ID" value="NZ_AZEX01000001.1"/>
</dbReference>
<evidence type="ECO:0000256" key="9">
    <source>
        <dbReference type="ARBA" id="ARBA00023204"/>
    </source>
</evidence>
<dbReference type="PATRIC" id="fig|1423747.3.peg.997"/>
<dbReference type="eggNOG" id="COG3857">
    <property type="taxonomic scope" value="Bacteria"/>
</dbReference>
<dbReference type="GO" id="GO:0005524">
    <property type="term" value="F:ATP binding"/>
    <property type="evidence" value="ECO:0007669"/>
    <property type="project" value="UniProtKB-UniRule"/>
</dbReference>
<evidence type="ECO:0000259" key="12">
    <source>
        <dbReference type="Pfam" id="PF21445"/>
    </source>
</evidence>
<evidence type="ECO:0000256" key="2">
    <source>
        <dbReference type="ARBA" id="ARBA00022741"/>
    </source>
</evidence>
<dbReference type="SUPFAM" id="SSF52540">
    <property type="entry name" value="P-loop containing nucleoside triphosphate hydrolases"/>
    <property type="match status" value="1"/>
</dbReference>
<dbReference type="Proteomes" id="UP000051264">
    <property type="component" value="Unassembled WGS sequence"/>
</dbReference>
<dbReference type="Gene3D" id="3.40.50.300">
    <property type="entry name" value="P-loop containing nucleotide triphosphate hydrolases"/>
    <property type="match status" value="3"/>
</dbReference>
<evidence type="ECO:0000256" key="4">
    <source>
        <dbReference type="ARBA" id="ARBA00022801"/>
    </source>
</evidence>
<keyword evidence="4 10" id="KW-0378">Hydrolase</keyword>
<evidence type="ECO:0000256" key="7">
    <source>
        <dbReference type="ARBA" id="ARBA00022840"/>
    </source>
</evidence>
<keyword evidence="1 10" id="KW-0540">Nuclease</keyword>
<evidence type="ECO:0000256" key="6">
    <source>
        <dbReference type="ARBA" id="ARBA00022839"/>
    </source>
</evidence>
<evidence type="ECO:0000256" key="5">
    <source>
        <dbReference type="ARBA" id="ARBA00022806"/>
    </source>
</evidence>
<reference evidence="13 14" key="1">
    <citation type="journal article" date="2015" name="Genome Announc.">
        <title>Expanding the biotechnology potential of lactobacilli through comparative genomics of 213 strains and associated genera.</title>
        <authorList>
            <person name="Sun Z."/>
            <person name="Harris H.M."/>
            <person name="McCann A."/>
            <person name="Guo C."/>
            <person name="Argimon S."/>
            <person name="Zhang W."/>
            <person name="Yang X."/>
            <person name="Jeffery I.B."/>
            <person name="Cooney J.C."/>
            <person name="Kagawa T.F."/>
            <person name="Liu W."/>
            <person name="Song Y."/>
            <person name="Salvetti E."/>
            <person name="Wrobel A."/>
            <person name="Rasinkangas P."/>
            <person name="Parkhill J."/>
            <person name="Rea M.C."/>
            <person name="O'Sullivan O."/>
            <person name="Ritari J."/>
            <person name="Douillard F.P."/>
            <person name="Paul Ross R."/>
            <person name="Yang R."/>
            <person name="Briner A.E."/>
            <person name="Felis G.E."/>
            <person name="de Vos W.M."/>
            <person name="Barrangou R."/>
            <person name="Klaenhammer T.R."/>
            <person name="Caufield P.W."/>
            <person name="Cui Y."/>
            <person name="Zhang H."/>
            <person name="O'Toole P.W."/>
        </authorList>
    </citation>
    <scope>NUCLEOTIDE SEQUENCE [LARGE SCALE GENOMIC DNA]</scope>
    <source>
        <strain evidence="13 14">DSM 14340</strain>
    </source>
</reference>
<dbReference type="InterPro" id="IPR014141">
    <property type="entry name" value="DNA_helicase_suRexB"/>
</dbReference>
<accession>A0A0R1S777</accession>
<comment type="miscellaneous">
    <text evidence="10">Despite having helicase-like domains, this subunit does not have helicase activity.</text>
</comment>
<dbReference type="GO" id="GO:0016817">
    <property type="term" value="F:hydrolase activity, acting on acid anhydrides"/>
    <property type="evidence" value="ECO:0007669"/>
    <property type="project" value="InterPro"/>
</dbReference>
<sequence length="1184" mass="135082">MSLKFILGRISADHHQTLVANLKQSLEKTPNDRFFYLVPNHIKFESEVSILKELQGDEVNYVASSQVQVFSFTRLAWYFMKNTPYYQIPRISTAGLNMLVYRLLQEHADELVLFGGEVNQTGFVAQLTKQLLELKVGCITPADLTQIATNLTERQVELTAKLHDLTIIATAFEAAMQKQFIENTAIIDALADYLQHQDLHDCHFYVEGFAQLTAQEQALMKVLMQQSDLSVALILDQPYVDQKPDSLDFFYQAGQTYYQLYQQARNSQVPVLLDQVASVKRVSPSLQALDDYWVSSQNFGRLPTPPSDVAKQIKVVAADNRYSELRFVARQIRELVRTGQYRYRDFLILTRHLTPYQNMITPILTEYEIPYFCELPETMAAHPLVSMLEALFAVKDHYYRYEDVMALLKTTLLLPKTATGDYQAVADFRADLDLCENLILKSGYEGHDWLADRDWQFYRFGSYQEGTRTTQDEALTERINRIRHFVKETLPPFYRRLDAAKNGRQAAQLLYQFLVDQGVDQQLLAWRDQALADGQVAQAGKPEQTWTTLMQMLDEYVTLLGERPFDVTDFWKLLSAGFAQAQYAQIPSTLDQVVLSESGMVQTKQRQITFMIGSTDQVMPDIVEDSALLTDQDRLNLVTGLTADQFLGEASQSQMQFEPYLNYLAFLSSQQAVYFTYPLSSGDGTNYQLSPYVQRIQQHFKLSTEHVLAEPAMATQPVISGSWRSLLSDLIQVSRQAQEQQLPIPNDWLAVYQLLVQKPASQFLTQQLLQSLQYCNQPVALTPEIVIGLYGQTIHTSISKLEEFYQNQYAYFLKYGLKLNERPVFELTPANTGDFYHQLMDQFIKGIQQQALTLPQLDDAQINTLVDQLLQAAYEQPEFKILTKTARMGYIRQQLSQTIKRVGLALRDQSQRTQLTPLATEVLFGQVGIDTGLQGLDFTLPDNHQVKVRGKIDRIDQLTINGQAYLGIVDYKSSQHRFNFRDAYYGLALQMLTYLDTVLQDQAAILPAKTAVKPAGAFYLHLQNPTLTLKQLTKQKMAQLQQGQLDQLLLDQFKYNGLILNDEELLTNLDTALESGQSPLFAFSKLKSGKFSSKQLVTMNELELLIAHNENLIREAGQAIFAGANALNPMMRPDRTNALTRSPFKSIFQFDAMLPENNYRQLEALEAKDILQKLTEKNEGDQHE</sequence>
<dbReference type="GO" id="GO:0003690">
    <property type="term" value="F:double-stranded DNA binding"/>
    <property type="evidence" value="ECO:0007669"/>
    <property type="project" value="UniProtKB-UniRule"/>
</dbReference>
<dbReference type="GO" id="GO:0000724">
    <property type="term" value="P:double-strand break repair via homologous recombination"/>
    <property type="evidence" value="ECO:0007669"/>
    <property type="project" value="UniProtKB-UniRule"/>
</dbReference>
<name>A0A0R1S777_9LACO</name>
<dbReference type="EC" id="3.1.-.-" evidence="10"/>
<keyword evidence="9 10" id="KW-0234">DNA repair</keyword>
<evidence type="ECO:0000256" key="10">
    <source>
        <dbReference type="HAMAP-Rule" id="MF_01453"/>
    </source>
</evidence>
<keyword evidence="6 10" id="KW-0269">Exonuclease</keyword>
<dbReference type="GO" id="GO:0004386">
    <property type="term" value="F:helicase activity"/>
    <property type="evidence" value="ECO:0007669"/>
    <property type="project" value="UniProtKB-KW"/>
</dbReference>
<evidence type="ECO:0000313" key="13">
    <source>
        <dbReference type="EMBL" id="KRL62104.1"/>
    </source>
</evidence>
<feature type="domain" description="ATP-dependent helicase/deoxyribonuclease subunit B N-terminal" evidence="12">
    <location>
        <begin position="5"/>
        <end position="289"/>
    </location>
</feature>
<dbReference type="InterPro" id="IPR038726">
    <property type="entry name" value="PDDEXK_AddAB-type"/>
</dbReference>
<organism evidence="13 14">
    <name type="scientific">Latilactobacillus fuchuensis DSM 14340 = JCM 11249</name>
    <dbReference type="NCBI Taxonomy" id="1423747"/>
    <lineage>
        <taxon>Bacteria</taxon>
        <taxon>Bacillati</taxon>
        <taxon>Bacillota</taxon>
        <taxon>Bacilli</taxon>
        <taxon>Lactobacillales</taxon>
        <taxon>Lactobacillaceae</taxon>
        <taxon>Latilactobacillus</taxon>
    </lineage>
</organism>
<comment type="caution">
    <text evidence="10">Lacks conserved residue(s) required for the propagation of feature annotation.</text>
</comment>
<keyword evidence="3 10" id="KW-0227">DNA damage</keyword>
<comment type="cofactor">
    <cofactor evidence="10">
        <name>Mg(2+)</name>
        <dbReference type="ChEBI" id="CHEBI:18420"/>
    </cofactor>
</comment>
<evidence type="ECO:0000256" key="8">
    <source>
        <dbReference type="ARBA" id="ARBA00023125"/>
    </source>
</evidence>
<dbReference type="EMBL" id="AZEX01000001">
    <property type="protein sequence ID" value="KRL62104.1"/>
    <property type="molecule type" value="Genomic_DNA"/>
</dbReference>
<keyword evidence="8 10" id="KW-0238">DNA-binding</keyword>
<evidence type="ECO:0000313" key="14">
    <source>
        <dbReference type="Proteomes" id="UP000051264"/>
    </source>
</evidence>
<dbReference type="AlphaFoldDB" id="A0A0R1S777"/>
<comment type="subunit">
    <text evidence="10">Heterodimer of AddA and RexB.</text>
</comment>
<dbReference type="PANTHER" id="PTHR30591">
    <property type="entry name" value="RECBCD ENZYME SUBUNIT RECC"/>
    <property type="match status" value="1"/>
</dbReference>
<evidence type="ECO:0000256" key="3">
    <source>
        <dbReference type="ARBA" id="ARBA00022763"/>
    </source>
</evidence>
<dbReference type="OrthoDB" id="9758506at2"/>
<dbReference type="HAMAP" id="MF_01453">
    <property type="entry name" value="AddB_type2"/>
    <property type="match status" value="1"/>
</dbReference>
<keyword evidence="7 10" id="KW-0067">ATP-binding</keyword>
<evidence type="ECO:0000259" key="11">
    <source>
        <dbReference type="Pfam" id="PF12705"/>
    </source>
</evidence>
<comment type="caution">
    <text evidence="13">The sequence shown here is derived from an EMBL/GenBank/DDBJ whole genome shotgun (WGS) entry which is preliminary data.</text>
</comment>
<comment type="similarity">
    <text evidence="10">Belongs to the helicase family. AddB/RexB type 2 subfamily.</text>
</comment>
<feature type="domain" description="PD-(D/E)XK endonuclease-like" evidence="11">
    <location>
        <begin position="796"/>
        <end position="1042"/>
    </location>
</feature>